<evidence type="ECO:0000259" key="1">
    <source>
        <dbReference type="Pfam" id="PF14534"/>
    </source>
</evidence>
<dbReference type="NCBIfam" id="TIGR02246">
    <property type="entry name" value="SgcJ/EcaC family oxidoreductase"/>
    <property type="match status" value="1"/>
</dbReference>
<dbReference type="InterPro" id="IPR011944">
    <property type="entry name" value="Steroid_delta5-4_isomerase"/>
</dbReference>
<proteinExistence type="predicted"/>
<dbReference type="InterPro" id="IPR027843">
    <property type="entry name" value="DUF4440"/>
</dbReference>
<evidence type="ECO:0000313" key="2">
    <source>
        <dbReference type="EMBL" id="GAA2601547.1"/>
    </source>
</evidence>
<dbReference type="Proteomes" id="UP001501509">
    <property type="component" value="Unassembled WGS sequence"/>
</dbReference>
<dbReference type="RefSeq" id="WP_344542774.1">
    <property type="nucleotide sequence ID" value="NZ_BAAATD010000005.1"/>
</dbReference>
<organism evidence="2 3">
    <name type="scientific">Actinomadura fulvescens</name>
    <dbReference type="NCBI Taxonomy" id="46160"/>
    <lineage>
        <taxon>Bacteria</taxon>
        <taxon>Bacillati</taxon>
        <taxon>Actinomycetota</taxon>
        <taxon>Actinomycetes</taxon>
        <taxon>Streptosporangiales</taxon>
        <taxon>Thermomonosporaceae</taxon>
        <taxon>Actinomadura</taxon>
    </lineage>
</organism>
<protein>
    <submittedName>
        <fullName evidence="2">SgcJ/EcaC family oxidoreductase</fullName>
    </submittedName>
</protein>
<comment type="caution">
    <text evidence="2">The sequence shown here is derived from an EMBL/GenBank/DDBJ whole genome shotgun (WGS) entry which is preliminary data.</text>
</comment>
<reference evidence="3" key="1">
    <citation type="journal article" date="2019" name="Int. J. Syst. Evol. Microbiol.">
        <title>The Global Catalogue of Microorganisms (GCM) 10K type strain sequencing project: providing services to taxonomists for standard genome sequencing and annotation.</title>
        <authorList>
            <consortium name="The Broad Institute Genomics Platform"/>
            <consortium name="The Broad Institute Genome Sequencing Center for Infectious Disease"/>
            <person name="Wu L."/>
            <person name="Ma J."/>
        </authorList>
    </citation>
    <scope>NUCLEOTIDE SEQUENCE [LARGE SCALE GENOMIC DNA]</scope>
    <source>
        <strain evidence="3">JCM 6833</strain>
    </source>
</reference>
<sequence>MTTRTSWGAASTILSAAGVSEDTSYYRGYTGEDEKAALTVPMRIQAAWAANDADAFADVFADNGSLLMRDDQLTSREEIRSYMARAFQGPLAGARVKGWPVEIKFLTDEVAVVITEGGIMLPEDTEVSAANFIRATWVIARSPDGALKLVSHQSSPIKA</sequence>
<dbReference type="SUPFAM" id="SSF54427">
    <property type="entry name" value="NTF2-like"/>
    <property type="match status" value="1"/>
</dbReference>
<dbReference type="InterPro" id="IPR032710">
    <property type="entry name" value="NTF2-like_dom_sf"/>
</dbReference>
<evidence type="ECO:0000313" key="3">
    <source>
        <dbReference type="Proteomes" id="UP001501509"/>
    </source>
</evidence>
<dbReference type="Pfam" id="PF14534">
    <property type="entry name" value="DUF4440"/>
    <property type="match status" value="1"/>
</dbReference>
<dbReference type="Gene3D" id="3.10.450.50">
    <property type="match status" value="1"/>
</dbReference>
<feature type="domain" description="DUF4440" evidence="1">
    <location>
        <begin position="44"/>
        <end position="142"/>
    </location>
</feature>
<accession>A0ABP6C528</accession>
<name>A0ABP6C528_9ACTN</name>
<keyword evidence="3" id="KW-1185">Reference proteome</keyword>
<gene>
    <name evidence="2" type="ORF">GCM10010411_39100</name>
</gene>
<dbReference type="EMBL" id="BAAATD010000005">
    <property type="protein sequence ID" value="GAA2601547.1"/>
    <property type="molecule type" value="Genomic_DNA"/>
</dbReference>